<feature type="chain" id="PRO_5042238865" description="LPXTG cell wall anchor domain-containing protein" evidence="2">
    <location>
        <begin position="25"/>
        <end position="106"/>
    </location>
</feature>
<organism evidence="3 4">
    <name type="scientific">Latilactobacillus curvatus</name>
    <name type="common">Lactobacillus curvatus</name>
    <dbReference type="NCBI Taxonomy" id="28038"/>
    <lineage>
        <taxon>Bacteria</taxon>
        <taxon>Bacillati</taxon>
        <taxon>Bacillota</taxon>
        <taxon>Bacilli</taxon>
        <taxon>Lactobacillales</taxon>
        <taxon>Lactobacillaceae</taxon>
        <taxon>Latilactobacillus</taxon>
    </lineage>
</organism>
<feature type="transmembrane region" description="Helical" evidence="1">
    <location>
        <begin position="75"/>
        <end position="94"/>
    </location>
</feature>
<keyword evidence="1" id="KW-0472">Membrane</keyword>
<dbReference type="AlphaFoldDB" id="A0AAC9UPM6"/>
<evidence type="ECO:0008006" key="5">
    <source>
        <dbReference type="Google" id="ProtNLM"/>
    </source>
</evidence>
<keyword evidence="2" id="KW-0732">Signal</keyword>
<evidence type="ECO:0000256" key="1">
    <source>
        <dbReference type="SAM" id="Phobius"/>
    </source>
</evidence>
<evidence type="ECO:0000256" key="2">
    <source>
        <dbReference type="SAM" id="SignalP"/>
    </source>
</evidence>
<keyword evidence="1" id="KW-1133">Transmembrane helix</keyword>
<dbReference type="Proteomes" id="UP000199749">
    <property type="component" value="Chromosome"/>
</dbReference>
<dbReference type="EMBL" id="CP022474">
    <property type="protein sequence ID" value="ASN60823.1"/>
    <property type="molecule type" value="Genomic_DNA"/>
</dbReference>
<protein>
    <recommendedName>
        <fullName evidence="5">LPXTG cell wall anchor domain-containing protein</fullName>
    </recommendedName>
</protein>
<name>A0AAC9UPM6_LATCU</name>
<accession>A0AAC9UPM6</accession>
<sequence>MRWLKLKLKFVVLMLTVGSCLVLAHPMHIDAAQTSTKSVARVGFYETGQTPTQDSTQTNTTHQARLPQTGMVSGWFSPTLGFILLISSLSLINLRRRNSSNEKNYD</sequence>
<feature type="signal peptide" evidence="2">
    <location>
        <begin position="1"/>
        <end position="24"/>
    </location>
</feature>
<gene>
    <name evidence="3" type="ORF">CG419_09440</name>
</gene>
<proteinExistence type="predicted"/>
<evidence type="ECO:0000313" key="4">
    <source>
        <dbReference type="Proteomes" id="UP000199749"/>
    </source>
</evidence>
<reference evidence="3 4" key="1">
    <citation type="submission" date="2017-07" db="EMBL/GenBank/DDBJ databases">
        <title>Lactobacillus curvatus MRS6 whole genome.</title>
        <authorList>
            <person name="Jans C."/>
            <person name="Lagler S."/>
            <person name="Lacroix C."/>
            <person name="Meile L."/>
            <person name="Stevens M.J.A."/>
        </authorList>
    </citation>
    <scope>NUCLEOTIDE SEQUENCE [LARGE SCALE GENOMIC DNA]</scope>
    <source>
        <strain evidence="3 4">MRS6</strain>
    </source>
</reference>
<keyword evidence="1" id="KW-0812">Transmembrane</keyword>
<dbReference type="PROSITE" id="PS51257">
    <property type="entry name" value="PROKAR_LIPOPROTEIN"/>
    <property type="match status" value="1"/>
</dbReference>
<dbReference type="NCBIfam" id="TIGR01167">
    <property type="entry name" value="LPXTG_anchor"/>
    <property type="match status" value="1"/>
</dbReference>
<evidence type="ECO:0000313" key="3">
    <source>
        <dbReference type="EMBL" id="ASN60823.1"/>
    </source>
</evidence>